<sequence>MSIDPHTQFMPPERKWTPPVDHHETLGQFDLTVHSTTGINNHVLVAAAQLPEDWPFSLNMNSGKPLLVAIEKHHIGGTRHLNIMKSRKPGEVLRGPNTRKCQPAKVGVLACTMCLEAASSMPQAHRPLITAFYDVLIAHVGMRVESDNDRRTQKLGAPTAMLAVGLAPKEAVTRLFDPAIRDLEIRRATGISLGTSNRHRPGSLSEWFFTRPIVQTTASSANHLGTASKKELYYYDYRFHLKLSEHCSEPSNLPVSPKSICRRKLIYSRNQRVEGQELERIEGSQPNMIHDLPYLPRSLQRLVQIHSPLGPASCSFACLLPHEEEPHLYRILVAHLINCLCKYPYLEPFLSTLI</sequence>
<evidence type="ECO:0000313" key="2">
    <source>
        <dbReference type="EMBL" id="KAJ7749179.1"/>
    </source>
</evidence>
<feature type="region of interest" description="Disordered" evidence="1">
    <location>
        <begin position="1"/>
        <end position="22"/>
    </location>
</feature>
<dbReference type="AlphaFoldDB" id="A0AAD7ITR6"/>
<accession>A0AAD7ITR6</accession>
<feature type="compositionally biased region" description="Basic and acidic residues" evidence="1">
    <location>
        <begin position="12"/>
        <end position="22"/>
    </location>
</feature>
<protein>
    <submittedName>
        <fullName evidence="2">Uncharacterized protein</fullName>
    </submittedName>
</protein>
<evidence type="ECO:0000256" key="1">
    <source>
        <dbReference type="SAM" id="MobiDB-lite"/>
    </source>
</evidence>
<dbReference type="Proteomes" id="UP001215598">
    <property type="component" value="Unassembled WGS sequence"/>
</dbReference>
<gene>
    <name evidence="2" type="ORF">B0H16DRAFT_1691951</name>
</gene>
<name>A0AAD7ITR6_9AGAR</name>
<dbReference type="EMBL" id="JARKIB010000070">
    <property type="protein sequence ID" value="KAJ7749179.1"/>
    <property type="molecule type" value="Genomic_DNA"/>
</dbReference>
<dbReference type="Gene3D" id="3.30.560.10">
    <property type="entry name" value="Glucose Oxidase, domain 3"/>
    <property type="match status" value="1"/>
</dbReference>
<proteinExistence type="predicted"/>
<organism evidence="2 3">
    <name type="scientific">Mycena metata</name>
    <dbReference type="NCBI Taxonomy" id="1033252"/>
    <lineage>
        <taxon>Eukaryota</taxon>
        <taxon>Fungi</taxon>
        <taxon>Dikarya</taxon>
        <taxon>Basidiomycota</taxon>
        <taxon>Agaricomycotina</taxon>
        <taxon>Agaricomycetes</taxon>
        <taxon>Agaricomycetidae</taxon>
        <taxon>Agaricales</taxon>
        <taxon>Marasmiineae</taxon>
        <taxon>Mycenaceae</taxon>
        <taxon>Mycena</taxon>
    </lineage>
</organism>
<keyword evidence="3" id="KW-1185">Reference proteome</keyword>
<reference evidence="2" key="1">
    <citation type="submission" date="2023-03" db="EMBL/GenBank/DDBJ databases">
        <title>Massive genome expansion in bonnet fungi (Mycena s.s.) driven by repeated elements and novel gene families across ecological guilds.</title>
        <authorList>
            <consortium name="Lawrence Berkeley National Laboratory"/>
            <person name="Harder C.B."/>
            <person name="Miyauchi S."/>
            <person name="Viragh M."/>
            <person name="Kuo A."/>
            <person name="Thoen E."/>
            <person name="Andreopoulos B."/>
            <person name="Lu D."/>
            <person name="Skrede I."/>
            <person name="Drula E."/>
            <person name="Henrissat B."/>
            <person name="Morin E."/>
            <person name="Kohler A."/>
            <person name="Barry K."/>
            <person name="LaButti K."/>
            <person name="Morin E."/>
            <person name="Salamov A."/>
            <person name="Lipzen A."/>
            <person name="Mereny Z."/>
            <person name="Hegedus B."/>
            <person name="Baldrian P."/>
            <person name="Stursova M."/>
            <person name="Weitz H."/>
            <person name="Taylor A."/>
            <person name="Grigoriev I.V."/>
            <person name="Nagy L.G."/>
            <person name="Martin F."/>
            <person name="Kauserud H."/>
        </authorList>
    </citation>
    <scope>NUCLEOTIDE SEQUENCE</scope>
    <source>
        <strain evidence="2">CBHHK182m</strain>
    </source>
</reference>
<comment type="caution">
    <text evidence="2">The sequence shown here is derived from an EMBL/GenBank/DDBJ whole genome shotgun (WGS) entry which is preliminary data.</text>
</comment>
<evidence type="ECO:0000313" key="3">
    <source>
        <dbReference type="Proteomes" id="UP001215598"/>
    </source>
</evidence>